<reference evidence="6" key="2">
    <citation type="submission" date="2021-09" db="EMBL/GenBank/DDBJ databases">
        <authorList>
            <person name="Gilroy R."/>
        </authorList>
    </citation>
    <scope>NUCLEOTIDE SEQUENCE</scope>
    <source>
        <strain evidence="6">ChiSjej5B23-16112</strain>
    </source>
</reference>
<organism evidence="6 7">
    <name type="scientific">Lachnoclostridium phocaeense</name>
    <dbReference type="NCBI Taxonomy" id="1871021"/>
    <lineage>
        <taxon>Bacteria</taxon>
        <taxon>Bacillati</taxon>
        <taxon>Bacillota</taxon>
        <taxon>Clostridia</taxon>
        <taxon>Lachnospirales</taxon>
        <taxon>Lachnospiraceae</taxon>
    </lineage>
</organism>
<dbReference type="AlphaFoldDB" id="A0A921I014"/>
<protein>
    <submittedName>
        <fullName evidence="6">ABC transporter ATP-binding protein</fullName>
    </submittedName>
</protein>
<gene>
    <name evidence="6" type="ORF">K8V82_03985</name>
</gene>
<proteinExistence type="inferred from homology"/>
<name>A0A921I014_9FIRM</name>
<keyword evidence="2" id="KW-0813">Transport</keyword>
<evidence type="ECO:0000313" key="7">
    <source>
        <dbReference type="Proteomes" id="UP000769156"/>
    </source>
</evidence>
<evidence type="ECO:0000259" key="5">
    <source>
        <dbReference type="PROSITE" id="PS50893"/>
    </source>
</evidence>
<evidence type="ECO:0000256" key="2">
    <source>
        <dbReference type="ARBA" id="ARBA00022448"/>
    </source>
</evidence>
<dbReference type="CDD" id="cd03230">
    <property type="entry name" value="ABC_DR_subfamily_A"/>
    <property type="match status" value="1"/>
</dbReference>
<dbReference type="Gene3D" id="3.40.50.300">
    <property type="entry name" value="P-loop containing nucleotide triphosphate hydrolases"/>
    <property type="match status" value="1"/>
</dbReference>
<dbReference type="PROSITE" id="PS50893">
    <property type="entry name" value="ABC_TRANSPORTER_2"/>
    <property type="match status" value="1"/>
</dbReference>
<evidence type="ECO:0000256" key="1">
    <source>
        <dbReference type="ARBA" id="ARBA00005417"/>
    </source>
</evidence>
<dbReference type="SUPFAM" id="SSF52540">
    <property type="entry name" value="P-loop containing nucleoside triphosphate hydrolases"/>
    <property type="match status" value="1"/>
</dbReference>
<feature type="domain" description="ABC transporter" evidence="5">
    <location>
        <begin position="5"/>
        <end position="232"/>
    </location>
</feature>
<evidence type="ECO:0000256" key="4">
    <source>
        <dbReference type="ARBA" id="ARBA00022840"/>
    </source>
</evidence>
<dbReference type="InterPro" id="IPR027417">
    <property type="entry name" value="P-loop_NTPase"/>
</dbReference>
<dbReference type="EMBL" id="DYVY01000063">
    <property type="protein sequence ID" value="HJF93933.1"/>
    <property type="molecule type" value="Genomic_DNA"/>
</dbReference>
<dbReference type="Proteomes" id="UP000769156">
    <property type="component" value="Unassembled WGS sequence"/>
</dbReference>
<sequence length="295" mass="33182">MEKVIDIRDLTKYYGKHKGVEHLTLSVNRQEIYGFIGPNGAGKSTTIRTMLGLLKADGGTVEIFGERPETEREKKEMLSRIGYMPSEAFFYSGMKVSDVLKFSADFYRKDCREERGRLCERLKLDVKKKVDELSLGNRKKVSIVCALQHSADLYVLDEPTSGLDPLMQREFFRLLKEKNEKGASIFLSSHVLGEVEKYCHRAAVIRDGGIVMEDTMEHICGSAAKRVTVRGISGVPGLPLTDLRVLEDGVTFLYRGEAKRLLEALAPLPVTDLTITEPDLEETFLHFYAEGKAAR</sequence>
<evidence type="ECO:0000313" key="6">
    <source>
        <dbReference type="EMBL" id="HJF93933.1"/>
    </source>
</evidence>
<dbReference type="SMART" id="SM00382">
    <property type="entry name" value="AAA"/>
    <property type="match status" value="1"/>
</dbReference>
<dbReference type="InterPro" id="IPR050763">
    <property type="entry name" value="ABC_transporter_ATP-binding"/>
</dbReference>
<evidence type="ECO:0000256" key="3">
    <source>
        <dbReference type="ARBA" id="ARBA00022741"/>
    </source>
</evidence>
<dbReference type="GO" id="GO:0016887">
    <property type="term" value="F:ATP hydrolysis activity"/>
    <property type="evidence" value="ECO:0007669"/>
    <property type="project" value="InterPro"/>
</dbReference>
<comment type="similarity">
    <text evidence="1">Belongs to the ABC transporter superfamily.</text>
</comment>
<dbReference type="PANTHER" id="PTHR42711">
    <property type="entry name" value="ABC TRANSPORTER ATP-BINDING PROTEIN"/>
    <property type="match status" value="1"/>
</dbReference>
<dbReference type="GO" id="GO:0005524">
    <property type="term" value="F:ATP binding"/>
    <property type="evidence" value="ECO:0007669"/>
    <property type="project" value="UniProtKB-KW"/>
</dbReference>
<reference evidence="6" key="1">
    <citation type="journal article" date="2021" name="PeerJ">
        <title>Extensive microbial diversity within the chicken gut microbiome revealed by metagenomics and culture.</title>
        <authorList>
            <person name="Gilroy R."/>
            <person name="Ravi A."/>
            <person name="Getino M."/>
            <person name="Pursley I."/>
            <person name="Horton D.L."/>
            <person name="Alikhan N.F."/>
            <person name="Baker D."/>
            <person name="Gharbi K."/>
            <person name="Hall N."/>
            <person name="Watson M."/>
            <person name="Adriaenssens E.M."/>
            <person name="Foster-Nyarko E."/>
            <person name="Jarju S."/>
            <person name="Secka A."/>
            <person name="Antonio M."/>
            <person name="Oren A."/>
            <person name="Chaudhuri R.R."/>
            <person name="La Ragione R."/>
            <person name="Hildebrand F."/>
            <person name="Pallen M.J."/>
        </authorList>
    </citation>
    <scope>NUCLEOTIDE SEQUENCE</scope>
    <source>
        <strain evidence="6">ChiSjej5B23-16112</strain>
    </source>
</reference>
<dbReference type="RefSeq" id="WP_281724953.1">
    <property type="nucleotide sequence ID" value="NZ_CALKQL010000015.1"/>
</dbReference>
<keyword evidence="3" id="KW-0547">Nucleotide-binding</keyword>
<dbReference type="InterPro" id="IPR003439">
    <property type="entry name" value="ABC_transporter-like_ATP-bd"/>
</dbReference>
<accession>A0A921I014</accession>
<comment type="caution">
    <text evidence="6">The sequence shown here is derived from an EMBL/GenBank/DDBJ whole genome shotgun (WGS) entry which is preliminary data.</text>
</comment>
<dbReference type="Pfam" id="PF00005">
    <property type="entry name" value="ABC_tran"/>
    <property type="match status" value="1"/>
</dbReference>
<dbReference type="InterPro" id="IPR017871">
    <property type="entry name" value="ABC_transporter-like_CS"/>
</dbReference>
<dbReference type="PANTHER" id="PTHR42711:SF5">
    <property type="entry name" value="ABC TRANSPORTER ATP-BINDING PROTEIN NATA"/>
    <property type="match status" value="1"/>
</dbReference>
<dbReference type="InterPro" id="IPR003593">
    <property type="entry name" value="AAA+_ATPase"/>
</dbReference>
<dbReference type="PROSITE" id="PS00211">
    <property type="entry name" value="ABC_TRANSPORTER_1"/>
    <property type="match status" value="1"/>
</dbReference>
<keyword evidence="4 6" id="KW-0067">ATP-binding</keyword>